<dbReference type="eggNOG" id="COG2913">
    <property type="taxonomic scope" value="Bacteria"/>
</dbReference>
<keyword evidence="9" id="KW-1185">Reference proteome</keyword>
<feature type="region of interest" description="Disordered" evidence="5">
    <location>
        <begin position="168"/>
        <end position="209"/>
    </location>
</feature>
<dbReference type="Pfam" id="PF04355">
    <property type="entry name" value="BamE"/>
    <property type="match status" value="1"/>
</dbReference>
<keyword evidence="6" id="KW-0812">Transmembrane</keyword>
<comment type="function">
    <text evidence="4">Part of the outer membrane protein assembly complex, which is involved in assembly and insertion of beta-barrel proteins into the outer membrane.</text>
</comment>
<gene>
    <name evidence="4" type="primary">bamE</name>
    <name evidence="8" type="ordered locus">Pnuc_0230</name>
</gene>
<dbReference type="Gene3D" id="3.30.1450.10">
    <property type="match status" value="1"/>
</dbReference>
<dbReference type="PANTHER" id="PTHR37482:SF1">
    <property type="entry name" value="OUTER MEMBRANE PROTEIN ASSEMBLY FACTOR BAME"/>
    <property type="match status" value="1"/>
</dbReference>
<keyword evidence="3 4" id="KW-0998">Cell outer membrane</keyword>
<evidence type="ECO:0000313" key="8">
    <source>
        <dbReference type="EMBL" id="ABP33451.1"/>
    </source>
</evidence>
<dbReference type="GO" id="GO:1990063">
    <property type="term" value="C:Bam protein complex"/>
    <property type="evidence" value="ECO:0007669"/>
    <property type="project" value="TreeGrafter"/>
</dbReference>
<reference evidence="8 9" key="1">
    <citation type="journal article" date="2012" name="Stand. Genomic Sci.">
        <title>Complete genome sequence of Polynucleobacter necessarius subsp. asymbioticus type strain (QLW-P1DMWA-1(T)).</title>
        <authorList>
            <person name="Meincke L."/>
            <person name="Copeland A."/>
            <person name="Lapidus A."/>
            <person name="Lucas S."/>
            <person name="Berry K.W."/>
            <person name="Del Rio T.G."/>
            <person name="Hammon N."/>
            <person name="Dalin E."/>
            <person name="Tice H."/>
            <person name="Pitluck S."/>
            <person name="Richardson P."/>
            <person name="Bruce D."/>
            <person name="Goodwin L."/>
            <person name="Han C."/>
            <person name="Tapia R."/>
            <person name="Detter J.C."/>
            <person name="Schmutz J."/>
            <person name="Brettin T."/>
            <person name="Larimer F."/>
            <person name="Land M."/>
            <person name="Hauser L."/>
            <person name="Kyrpides N.C."/>
            <person name="Ivanova N."/>
            <person name="Goker M."/>
            <person name="Woyke T."/>
            <person name="Wu Q.L."/>
            <person name="Pockl M."/>
            <person name="Hahn M.W."/>
            <person name="Klenk H.P."/>
        </authorList>
    </citation>
    <scope>NUCLEOTIDE SEQUENCE [LARGE SCALE GENOMIC DNA]</scope>
    <source>
        <strain evidence="9">DSM 18221 / CIP 109841 / QLW-P1DMWA-1</strain>
    </source>
</reference>
<keyword evidence="6" id="KW-1133">Transmembrane helix</keyword>
<dbReference type="GO" id="GO:0030674">
    <property type="term" value="F:protein-macromolecule adaptor activity"/>
    <property type="evidence" value="ECO:0007669"/>
    <property type="project" value="TreeGrafter"/>
</dbReference>
<dbReference type="GeneID" id="31480580"/>
<dbReference type="RefSeq" id="WP_011902076.1">
    <property type="nucleotide sequence ID" value="NC_009379.1"/>
</dbReference>
<organism evidence="8 9">
    <name type="scientific">Polynucleobacter asymbioticus (strain DSM 18221 / CIP 109841 / QLW-P1DMWA-1)</name>
    <name type="common">Polynucleobacter necessarius subsp. asymbioticus</name>
    <dbReference type="NCBI Taxonomy" id="312153"/>
    <lineage>
        <taxon>Bacteria</taxon>
        <taxon>Pseudomonadati</taxon>
        <taxon>Pseudomonadota</taxon>
        <taxon>Betaproteobacteria</taxon>
        <taxon>Burkholderiales</taxon>
        <taxon>Burkholderiaceae</taxon>
        <taxon>Polynucleobacter</taxon>
    </lineage>
</organism>
<keyword evidence="2 4" id="KW-0472">Membrane</keyword>
<proteinExistence type="inferred from homology"/>
<protein>
    <recommendedName>
        <fullName evidence="4">Outer membrane protein assembly factor BamE</fullName>
    </recommendedName>
</protein>
<dbReference type="HAMAP" id="MF_00925">
    <property type="entry name" value="OM_assembly_BamE"/>
    <property type="match status" value="1"/>
</dbReference>
<dbReference type="InterPro" id="IPR026592">
    <property type="entry name" value="BamE"/>
</dbReference>
<evidence type="ECO:0000256" key="2">
    <source>
        <dbReference type="ARBA" id="ARBA00023136"/>
    </source>
</evidence>
<dbReference type="GO" id="GO:0051205">
    <property type="term" value="P:protein insertion into membrane"/>
    <property type="evidence" value="ECO:0007669"/>
    <property type="project" value="UniProtKB-UniRule"/>
</dbReference>
<dbReference type="PANTHER" id="PTHR37482">
    <property type="entry name" value="OUTER MEMBRANE PROTEIN ASSEMBLY FACTOR BAME"/>
    <property type="match status" value="1"/>
</dbReference>
<keyword evidence="1 4" id="KW-0732">Signal</keyword>
<feature type="domain" description="Outer membrane protein assembly factor BamE" evidence="7">
    <location>
        <begin position="67"/>
        <end position="137"/>
    </location>
</feature>
<evidence type="ECO:0000313" key="9">
    <source>
        <dbReference type="Proteomes" id="UP000000231"/>
    </source>
</evidence>
<comment type="similarity">
    <text evidence="4">Belongs to the BamE family.</text>
</comment>
<dbReference type="GO" id="GO:0043165">
    <property type="term" value="P:Gram-negative-bacterium-type cell outer membrane assembly"/>
    <property type="evidence" value="ECO:0007669"/>
    <property type="project" value="UniProtKB-UniRule"/>
</dbReference>
<feature type="compositionally biased region" description="Polar residues" evidence="5">
    <location>
        <begin position="222"/>
        <end position="233"/>
    </location>
</feature>
<comment type="subunit">
    <text evidence="4">Part of the Bam complex.</text>
</comment>
<dbReference type="InterPro" id="IPR007450">
    <property type="entry name" value="BamE_dom"/>
</dbReference>
<evidence type="ECO:0000256" key="6">
    <source>
        <dbReference type="SAM" id="Phobius"/>
    </source>
</evidence>
<evidence type="ECO:0000256" key="5">
    <source>
        <dbReference type="SAM" id="MobiDB-lite"/>
    </source>
</evidence>
<dbReference type="KEGG" id="pnu:Pnuc_0230"/>
<evidence type="ECO:0000256" key="4">
    <source>
        <dbReference type="HAMAP-Rule" id="MF_00925"/>
    </source>
</evidence>
<comment type="subcellular location">
    <subcellularLocation>
        <location evidence="4">Cell outer membrane</location>
    </subcellularLocation>
</comment>
<evidence type="ECO:0000256" key="3">
    <source>
        <dbReference type="ARBA" id="ARBA00023237"/>
    </source>
</evidence>
<dbReference type="Proteomes" id="UP000000231">
    <property type="component" value="Chromosome"/>
</dbReference>
<feature type="region of interest" description="Disordered" evidence="5">
    <location>
        <begin position="222"/>
        <end position="249"/>
    </location>
</feature>
<evidence type="ECO:0000256" key="1">
    <source>
        <dbReference type="ARBA" id="ARBA00022729"/>
    </source>
</evidence>
<feature type="compositionally biased region" description="Low complexity" evidence="5">
    <location>
        <begin position="199"/>
        <end position="209"/>
    </location>
</feature>
<dbReference type="AlphaFoldDB" id="A4SVD7"/>
<feature type="transmembrane region" description="Helical" evidence="6">
    <location>
        <begin position="25"/>
        <end position="45"/>
    </location>
</feature>
<sequence>MQNCLELFNRFFSHFLRGVSSSARAGYITLAIFGLLTVAGCTSAVNDTQRAWMNYIFRPYVPDVVQGNFISSEQYAKLQLGMSREQVRQILGTPLLASYFHANRWDYVFEFKRAGKRVGDERHVTVFFDGDKVVKFEGDALPTDVELVAEIDNYSKSKRSFWEVITGTNKPPITPPLQQPEIMEPSPVDNLPAGTPLPAATSSSDSASSGSFWDFLSFSSKDSATQPLPQSETLGPGDLNIPPASEAKQ</sequence>
<accession>A4SVD7</accession>
<name>A4SVD7_POLAQ</name>
<dbReference type="EMBL" id="CP000655">
    <property type="protein sequence ID" value="ABP33451.1"/>
    <property type="molecule type" value="Genomic_DNA"/>
</dbReference>
<evidence type="ECO:0000259" key="7">
    <source>
        <dbReference type="Pfam" id="PF04355"/>
    </source>
</evidence>
<dbReference type="InterPro" id="IPR037873">
    <property type="entry name" value="BamE-like"/>
</dbReference>
<dbReference type="HOGENOM" id="CLU_1213920_0_0_4"/>